<dbReference type="GO" id="GO:0016301">
    <property type="term" value="F:kinase activity"/>
    <property type="evidence" value="ECO:0007669"/>
    <property type="project" value="UniProtKB-KW"/>
</dbReference>
<keyword evidence="2" id="KW-0808">Transferase</keyword>
<accession>U3AEJ8</accession>
<dbReference type="InterPro" id="IPR036890">
    <property type="entry name" value="HATPase_C_sf"/>
</dbReference>
<keyword evidence="3" id="KW-1185">Reference proteome</keyword>
<proteinExistence type="predicted"/>
<dbReference type="Pfam" id="PF10090">
    <property type="entry name" value="HPTransfase"/>
    <property type="match status" value="1"/>
</dbReference>
<dbReference type="STRING" id="1337093.MBELCI_2161"/>
<evidence type="ECO:0000313" key="2">
    <source>
        <dbReference type="EMBL" id="GAD56109.1"/>
    </source>
</evidence>
<evidence type="ECO:0000313" key="3">
    <source>
        <dbReference type="Proteomes" id="UP000016566"/>
    </source>
</evidence>
<dbReference type="OrthoDB" id="9803702at2"/>
<dbReference type="EMBL" id="BATB01000028">
    <property type="protein sequence ID" value="GAD56109.1"/>
    <property type="molecule type" value="Genomic_DNA"/>
</dbReference>
<comment type="caution">
    <text evidence="2">The sequence shown here is derived from an EMBL/GenBank/DDBJ whole genome shotgun (WGS) entry which is preliminary data.</text>
</comment>
<feature type="domain" description="Histidine phosphotransferase ChpT C-terminal" evidence="1">
    <location>
        <begin position="76"/>
        <end position="190"/>
    </location>
</feature>
<dbReference type="eggNOG" id="COG5385">
    <property type="taxonomic scope" value="Bacteria"/>
</dbReference>
<gene>
    <name evidence="2" type="ORF">MBELCI_2161</name>
</gene>
<sequence>MSDDPDLGALIASRLCHDLISPLSAIGNGVELLALTAPPGPELSLISESVESALARIRFFRLAYGVATTRQIIGRNEVVSILDAVSRSGRLRLDWEVTEDLTRDRAKLALLLIACLEAALPYGGSITVDGSVDALRLRGHGPRLRIEADAWNRLRGLEVTSDARPGEVQFAAAAALLRARARPASIETGEHGIEIRL</sequence>
<dbReference type="InterPro" id="IPR018762">
    <property type="entry name" value="ChpT_C"/>
</dbReference>
<evidence type="ECO:0000259" key="1">
    <source>
        <dbReference type="Pfam" id="PF10090"/>
    </source>
</evidence>
<protein>
    <submittedName>
        <fullName evidence="2">Signal transduction histidine kinase</fullName>
    </submittedName>
</protein>
<name>U3AEJ8_9RHOB</name>
<dbReference type="RefSeq" id="WP_021694210.1">
    <property type="nucleotide sequence ID" value="NZ_BATB01000028.1"/>
</dbReference>
<reference evidence="2" key="1">
    <citation type="journal article" date="2013" name="Genome Announc.">
        <title>Draft Genome Sequence of Loktanella cinnabarina LL-001T, Isolated from Deep-Sea Floor Sediment.</title>
        <authorList>
            <person name="Nishi S."/>
            <person name="Tsubouchi T."/>
            <person name="Takaki Y."/>
            <person name="Koyanagi R."/>
            <person name="Satoh N."/>
            <person name="Maruyama T."/>
            <person name="Hatada Y."/>
        </authorList>
    </citation>
    <scope>NUCLEOTIDE SEQUENCE [LARGE SCALE GENOMIC DNA]</scope>
    <source>
        <strain evidence="2">LL-001</strain>
    </source>
</reference>
<organism evidence="2 3">
    <name type="scientific">Limimaricola cinnabarinus LL-001</name>
    <dbReference type="NCBI Taxonomy" id="1337093"/>
    <lineage>
        <taxon>Bacteria</taxon>
        <taxon>Pseudomonadati</taxon>
        <taxon>Pseudomonadota</taxon>
        <taxon>Alphaproteobacteria</taxon>
        <taxon>Rhodobacterales</taxon>
        <taxon>Paracoccaceae</taxon>
        <taxon>Limimaricola</taxon>
    </lineage>
</organism>
<dbReference type="Proteomes" id="UP000016566">
    <property type="component" value="Unassembled WGS sequence"/>
</dbReference>
<dbReference type="AlphaFoldDB" id="U3AEJ8"/>
<dbReference type="Gene3D" id="3.30.565.10">
    <property type="entry name" value="Histidine kinase-like ATPase, C-terminal domain"/>
    <property type="match status" value="1"/>
</dbReference>
<dbReference type="Gene3D" id="1.10.287.130">
    <property type="match status" value="1"/>
</dbReference>
<keyword evidence="2" id="KW-0418">Kinase</keyword>